<proteinExistence type="predicted"/>
<dbReference type="EMBL" id="JAESDN010000011">
    <property type="protein sequence ID" value="KAG7043649.1"/>
    <property type="molecule type" value="Genomic_DNA"/>
</dbReference>
<accession>A0A9P7QVY3</accession>
<gene>
    <name evidence="1" type="ORF">JMJ77_011471</name>
</gene>
<reference evidence="1" key="1">
    <citation type="submission" date="2021-05" db="EMBL/GenBank/DDBJ databases">
        <title>Comparative genomics of three Colletotrichum scovillei strains and genetic complementation revealed genes involved fungal growth and virulence on chili pepper.</title>
        <authorList>
            <person name="Hsieh D.-K."/>
            <person name="Chuang S.-C."/>
            <person name="Chen C.-Y."/>
            <person name="Chao Y.-T."/>
            <person name="Lu M.-Y.J."/>
            <person name="Lee M.-H."/>
            <person name="Shih M.-C."/>
        </authorList>
    </citation>
    <scope>NUCLEOTIDE SEQUENCE</scope>
    <source>
        <strain evidence="1">Coll-153</strain>
    </source>
</reference>
<dbReference type="AlphaFoldDB" id="A0A9P7QVY3"/>
<sequence length="37" mass="4339">MALGELCLQNLTFTHIIFAGIRWPNLSKFWRSARHIP</sequence>
<name>A0A9P7QVY3_9PEZI</name>
<dbReference type="Proteomes" id="UP000699042">
    <property type="component" value="Unassembled WGS sequence"/>
</dbReference>
<evidence type="ECO:0000313" key="2">
    <source>
        <dbReference type="Proteomes" id="UP000699042"/>
    </source>
</evidence>
<protein>
    <submittedName>
        <fullName evidence="1">Uncharacterized protein</fullName>
    </submittedName>
</protein>
<keyword evidence="2" id="KW-1185">Reference proteome</keyword>
<comment type="caution">
    <text evidence="1">The sequence shown here is derived from an EMBL/GenBank/DDBJ whole genome shotgun (WGS) entry which is preliminary data.</text>
</comment>
<organism evidence="1 2">
    <name type="scientific">Colletotrichum scovillei</name>
    <dbReference type="NCBI Taxonomy" id="1209932"/>
    <lineage>
        <taxon>Eukaryota</taxon>
        <taxon>Fungi</taxon>
        <taxon>Dikarya</taxon>
        <taxon>Ascomycota</taxon>
        <taxon>Pezizomycotina</taxon>
        <taxon>Sordariomycetes</taxon>
        <taxon>Hypocreomycetidae</taxon>
        <taxon>Glomerellales</taxon>
        <taxon>Glomerellaceae</taxon>
        <taxon>Colletotrichum</taxon>
        <taxon>Colletotrichum acutatum species complex</taxon>
    </lineage>
</organism>
<evidence type="ECO:0000313" key="1">
    <source>
        <dbReference type="EMBL" id="KAG7043649.1"/>
    </source>
</evidence>